<evidence type="ECO:0000256" key="7">
    <source>
        <dbReference type="SAM" id="Phobius"/>
    </source>
</evidence>
<dbReference type="Pfam" id="PF07662">
    <property type="entry name" value="Nucleos_tra2_C"/>
    <property type="match status" value="1"/>
</dbReference>
<feature type="domain" description="Concentrative nucleoside transporter N-terminal" evidence="9">
    <location>
        <begin position="127"/>
        <end position="199"/>
    </location>
</feature>
<keyword evidence="4 7" id="KW-0812">Transmembrane</keyword>
<dbReference type="PANTHER" id="PTHR10590">
    <property type="entry name" value="SODIUM/NUCLEOSIDE COTRANSPORTER"/>
    <property type="match status" value="1"/>
</dbReference>
<dbReference type="EMBL" id="QURB01000003">
    <property type="protein sequence ID" value="RFC54753.1"/>
    <property type="molecule type" value="Genomic_DNA"/>
</dbReference>
<evidence type="ECO:0000256" key="1">
    <source>
        <dbReference type="ARBA" id="ARBA00004651"/>
    </source>
</evidence>
<dbReference type="AlphaFoldDB" id="A0A3E1EZ43"/>
<feature type="transmembrane region" description="Helical" evidence="7">
    <location>
        <begin position="146"/>
        <end position="166"/>
    </location>
</feature>
<dbReference type="RefSeq" id="WP_116880587.1">
    <property type="nucleotide sequence ID" value="NZ_QURB01000003.1"/>
</dbReference>
<keyword evidence="8" id="KW-0732">Signal</keyword>
<proteinExistence type="inferred from homology"/>
<evidence type="ECO:0000259" key="10">
    <source>
        <dbReference type="Pfam" id="PF07662"/>
    </source>
</evidence>
<dbReference type="GO" id="GO:0015293">
    <property type="term" value="F:symporter activity"/>
    <property type="evidence" value="ECO:0007669"/>
    <property type="project" value="TreeGrafter"/>
</dbReference>
<keyword evidence="13" id="KW-1185">Reference proteome</keyword>
<evidence type="ECO:0000256" key="2">
    <source>
        <dbReference type="ARBA" id="ARBA00009033"/>
    </source>
</evidence>
<comment type="caution">
    <text evidence="12">The sequence shown here is derived from an EMBL/GenBank/DDBJ whole genome shotgun (WGS) entry which is preliminary data.</text>
</comment>
<accession>A0A3E1EZ43</accession>
<feature type="transmembrane region" description="Helical" evidence="7">
    <location>
        <begin position="483"/>
        <end position="510"/>
    </location>
</feature>
<dbReference type="InterPro" id="IPR002668">
    <property type="entry name" value="CNT_N_dom"/>
</dbReference>
<evidence type="ECO:0000259" key="11">
    <source>
        <dbReference type="Pfam" id="PF07670"/>
    </source>
</evidence>
<feature type="transmembrane region" description="Helical" evidence="7">
    <location>
        <begin position="212"/>
        <end position="233"/>
    </location>
</feature>
<feature type="signal peptide" evidence="8">
    <location>
        <begin position="1"/>
        <end position="26"/>
    </location>
</feature>
<dbReference type="Pfam" id="PF01773">
    <property type="entry name" value="Nucleos_tra2_N"/>
    <property type="match status" value="1"/>
</dbReference>
<name>A0A3E1EZ43_9FLAO</name>
<sequence>MKSINALRRSTLLFIFLITTFTCVFAQAEDQEWFRRKFSLQLNENGTFKTNDTILTSQKSGDYILEDNKLILSSIEDSSTTTEIFPILTQEEGKFALEKEKERITYLKENKTLAASFSWGGIFRGILGVAALLLIAFLLSKNKKRINWPLVAKGILLQIVLALLILKVPLIETGFDFISQAFVKVVDMAHEGAMFVFSSVITGEMSPLVKNFVTWVLPSVIFFSALTSLLYYWGILQRVVYGMAWVMKRLMGLSGAESVSAAGNVFLGQTEAPLLVKPYLSKMTNSEILCLMAGGMATIAGGVLAAYIGFLGGDDPEQKVFFAKHLLTASLMSAPAAIVFSKILLPETEKINKDLTVPKDKLGVNALEAIANGTTDGLKLAVNVAAMLIVFISLIALANFMLGKVGHYTGLNEIIANSSTLYTELSFQYIVGNALSPIAWLMGVPWQDTMIIGQLLGEKTIINEFVAYPHLGELQDEISAKSVIIGTYVLCGFANFASIGIQVGGIGAIAPDKKPILARYGVLSLIAGTLACMLTATMVGMLF</sequence>
<dbReference type="InterPro" id="IPR011642">
    <property type="entry name" value="Gate_dom"/>
</dbReference>
<protein>
    <recommendedName>
        <fullName evidence="14">Na+ dependent nucleoside transporter</fullName>
    </recommendedName>
</protein>
<evidence type="ECO:0000256" key="3">
    <source>
        <dbReference type="ARBA" id="ARBA00022475"/>
    </source>
</evidence>
<comment type="similarity">
    <text evidence="2">Belongs to the concentrative nucleoside transporter (CNT) (TC 2.A.41) family.</text>
</comment>
<feature type="domain" description="Nucleoside transporter/FeoB GTPase Gate" evidence="11">
    <location>
        <begin position="214"/>
        <end position="312"/>
    </location>
</feature>
<dbReference type="InterPro" id="IPR008276">
    <property type="entry name" value="C_nuclsd_transpt"/>
</dbReference>
<dbReference type="GO" id="GO:0005337">
    <property type="term" value="F:nucleoside transmembrane transporter activity"/>
    <property type="evidence" value="ECO:0007669"/>
    <property type="project" value="InterPro"/>
</dbReference>
<dbReference type="OrthoDB" id="9766455at2"/>
<dbReference type="PANTHER" id="PTHR10590:SF4">
    <property type="entry name" value="SOLUTE CARRIER FAMILY 28 MEMBER 3"/>
    <property type="match status" value="1"/>
</dbReference>
<organism evidence="12 13">
    <name type="scientific">Brumimicrobium aurantiacum</name>
    <dbReference type="NCBI Taxonomy" id="1737063"/>
    <lineage>
        <taxon>Bacteria</taxon>
        <taxon>Pseudomonadati</taxon>
        <taxon>Bacteroidota</taxon>
        <taxon>Flavobacteriia</taxon>
        <taxon>Flavobacteriales</taxon>
        <taxon>Crocinitomicaceae</taxon>
        <taxon>Brumimicrobium</taxon>
    </lineage>
</organism>
<dbReference type="Pfam" id="PF07670">
    <property type="entry name" value="Gate"/>
    <property type="match status" value="1"/>
</dbReference>
<feature type="transmembrane region" description="Helical" evidence="7">
    <location>
        <begin position="322"/>
        <end position="345"/>
    </location>
</feature>
<dbReference type="Proteomes" id="UP000257127">
    <property type="component" value="Unassembled WGS sequence"/>
</dbReference>
<keyword evidence="5 7" id="KW-1133">Transmembrane helix</keyword>
<feature type="transmembrane region" description="Helical" evidence="7">
    <location>
        <begin position="380"/>
        <end position="402"/>
    </location>
</feature>
<evidence type="ECO:0000256" key="5">
    <source>
        <dbReference type="ARBA" id="ARBA00022989"/>
    </source>
</evidence>
<evidence type="ECO:0000313" key="12">
    <source>
        <dbReference type="EMBL" id="RFC54753.1"/>
    </source>
</evidence>
<evidence type="ECO:0008006" key="14">
    <source>
        <dbReference type="Google" id="ProtNLM"/>
    </source>
</evidence>
<evidence type="ECO:0000256" key="6">
    <source>
        <dbReference type="ARBA" id="ARBA00023136"/>
    </source>
</evidence>
<gene>
    <name evidence="12" type="ORF">DXU93_07140</name>
</gene>
<keyword evidence="3" id="KW-1003">Cell membrane</keyword>
<comment type="subcellular location">
    <subcellularLocation>
        <location evidence="1">Cell membrane</location>
        <topology evidence="1">Multi-pass membrane protein</topology>
    </subcellularLocation>
</comment>
<feature type="transmembrane region" description="Helical" evidence="7">
    <location>
        <begin position="522"/>
        <end position="542"/>
    </location>
</feature>
<feature type="domain" description="Concentrative nucleoside transporter C-terminal" evidence="10">
    <location>
        <begin position="325"/>
        <end position="540"/>
    </location>
</feature>
<evidence type="ECO:0000313" key="13">
    <source>
        <dbReference type="Proteomes" id="UP000257127"/>
    </source>
</evidence>
<keyword evidence="6 7" id="KW-0472">Membrane</keyword>
<evidence type="ECO:0000256" key="8">
    <source>
        <dbReference type="SAM" id="SignalP"/>
    </source>
</evidence>
<feature type="chain" id="PRO_5017734952" description="Na+ dependent nucleoside transporter" evidence="8">
    <location>
        <begin position="27"/>
        <end position="543"/>
    </location>
</feature>
<reference evidence="12 13" key="1">
    <citation type="submission" date="2018-08" db="EMBL/GenBank/DDBJ databases">
        <title>The draft genome squence of Brumimicrobium sp. N62.</title>
        <authorList>
            <person name="Du Z.-J."/>
            <person name="Luo H.-R."/>
        </authorList>
    </citation>
    <scope>NUCLEOTIDE SEQUENCE [LARGE SCALE GENOMIC DNA]</scope>
    <source>
        <strain evidence="12 13">N62</strain>
    </source>
</reference>
<feature type="transmembrane region" description="Helical" evidence="7">
    <location>
        <begin position="117"/>
        <end position="139"/>
    </location>
</feature>
<dbReference type="InterPro" id="IPR011657">
    <property type="entry name" value="CNT_C_dom"/>
</dbReference>
<feature type="transmembrane region" description="Helical" evidence="7">
    <location>
        <begin position="288"/>
        <end position="310"/>
    </location>
</feature>
<evidence type="ECO:0000259" key="9">
    <source>
        <dbReference type="Pfam" id="PF01773"/>
    </source>
</evidence>
<dbReference type="GO" id="GO:0005886">
    <property type="term" value="C:plasma membrane"/>
    <property type="evidence" value="ECO:0007669"/>
    <property type="project" value="UniProtKB-SubCell"/>
</dbReference>
<evidence type="ECO:0000256" key="4">
    <source>
        <dbReference type="ARBA" id="ARBA00022692"/>
    </source>
</evidence>